<keyword evidence="10" id="KW-0325">Glycoprotein</keyword>
<dbReference type="EMBL" id="CAJFCW020000002">
    <property type="protein sequence ID" value="CAG9091354.1"/>
    <property type="molecule type" value="Genomic_DNA"/>
</dbReference>
<dbReference type="EC" id="2.4.1.17" evidence="3"/>
<proteinExistence type="inferred from homology"/>
<dbReference type="InterPro" id="IPR002213">
    <property type="entry name" value="UDP_glucos_trans"/>
</dbReference>
<evidence type="ECO:0000256" key="3">
    <source>
        <dbReference type="ARBA" id="ARBA00012544"/>
    </source>
</evidence>
<name>A0A811K4U0_9BILA</name>
<evidence type="ECO:0000256" key="10">
    <source>
        <dbReference type="ARBA" id="ARBA00023180"/>
    </source>
</evidence>
<keyword evidence="7" id="KW-0732">Signal</keyword>
<evidence type="ECO:0000256" key="11">
    <source>
        <dbReference type="ARBA" id="ARBA00047475"/>
    </source>
</evidence>
<evidence type="ECO:0000256" key="7">
    <source>
        <dbReference type="ARBA" id="ARBA00022729"/>
    </source>
</evidence>
<evidence type="ECO:0000256" key="1">
    <source>
        <dbReference type="ARBA" id="ARBA00004167"/>
    </source>
</evidence>
<dbReference type="OrthoDB" id="5835829at2759"/>
<evidence type="ECO:0000256" key="2">
    <source>
        <dbReference type="ARBA" id="ARBA00009995"/>
    </source>
</evidence>
<feature type="transmembrane region" description="Helical" evidence="12">
    <location>
        <begin position="512"/>
        <end position="531"/>
    </location>
</feature>
<dbReference type="FunFam" id="3.40.50.2000:FF:000118">
    <property type="entry name" value="UDP-glucuronosyltransferase"/>
    <property type="match status" value="1"/>
</dbReference>
<comment type="catalytic activity">
    <reaction evidence="11">
        <text>glucuronate acceptor + UDP-alpha-D-glucuronate = acceptor beta-D-glucuronoside + UDP + H(+)</text>
        <dbReference type="Rhea" id="RHEA:21032"/>
        <dbReference type="ChEBI" id="CHEBI:15378"/>
        <dbReference type="ChEBI" id="CHEBI:58052"/>
        <dbReference type="ChEBI" id="CHEBI:58223"/>
        <dbReference type="ChEBI" id="CHEBI:132367"/>
        <dbReference type="ChEBI" id="CHEBI:132368"/>
        <dbReference type="EC" id="2.4.1.17"/>
    </reaction>
</comment>
<keyword evidence="14" id="KW-1185">Reference proteome</keyword>
<keyword evidence="6 12" id="KW-0812">Transmembrane</keyword>
<organism evidence="13 14">
    <name type="scientific">Bursaphelenchus okinawaensis</name>
    <dbReference type="NCBI Taxonomy" id="465554"/>
    <lineage>
        <taxon>Eukaryota</taxon>
        <taxon>Metazoa</taxon>
        <taxon>Ecdysozoa</taxon>
        <taxon>Nematoda</taxon>
        <taxon>Chromadorea</taxon>
        <taxon>Rhabditida</taxon>
        <taxon>Tylenchina</taxon>
        <taxon>Tylenchomorpha</taxon>
        <taxon>Aphelenchoidea</taxon>
        <taxon>Aphelenchoididae</taxon>
        <taxon>Bursaphelenchus</taxon>
    </lineage>
</organism>
<sequence length="551" mass="62898">MFYNIARAFLLLLTFISYVTPANVLFFLHGTNQFDRHIFEFLAQQIALRHHNVVTVKPILVPEEPRLVKPRLHLVREKIIKNTLPKELYGPIEDVSSTVPWNKNYELDSYNVPYWAGYNASCYKLINSNLMETIKRDQIEVAVIYNNNPCQLAIVHALSIPFIYFDLEGLSDETIIASGMPWNLNTVSSRTTPSSKTGELYTGLELVKESLCQLDLPFITNELCTRVRLVDNAISKIFREDYDIKKKFKHFPHVNQIKQSAEFYFVNTDSLLESDRSWPSNVVPVGGTHIDFPKPLFYPWNTSISSAPAGLILVQLGANVDGSAMPEHLVKAFVGALSKLTKYRIYWRIGTNLYLKNVDIDSLPSHINVTTYIPQNDLLAHRRCKLLITNGGMSSIMEALTYGVPLLGLPLYGVNYKNLWNVEQQGLGLMLRKDKIDEKILLQTMKKLLDTPIYKKKAEDFSKALKSRPGTAFERVLHAIEHVAKHGAAKFYKNGPKKTGLALYLEVHHLDFYLIVISGLSFLLFVAFTVLRMFSRFMRRGGDNKEKLKKH</sequence>
<keyword evidence="8 12" id="KW-1133">Transmembrane helix</keyword>
<evidence type="ECO:0000256" key="12">
    <source>
        <dbReference type="SAM" id="Phobius"/>
    </source>
</evidence>
<accession>A0A811K4U0</accession>
<dbReference type="AlphaFoldDB" id="A0A811K4U0"/>
<keyword evidence="5" id="KW-0808">Transferase</keyword>
<dbReference type="GO" id="GO:0016020">
    <property type="term" value="C:membrane"/>
    <property type="evidence" value="ECO:0007669"/>
    <property type="project" value="UniProtKB-SubCell"/>
</dbReference>
<reference evidence="13" key="1">
    <citation type="submission" date="2020-09" db="EMBL/GenBank/DDBJ databases">
        <authorList>
            <person name="Kikuchi T."/>
        </authorList>
    </citation>
    <scope>NUCLEOTIDE SEQUENCE</scope>
    <source>
        <strain evidence="13">SH1</strain>
    </source>
</reference>
<protein>
    <recommendedName>
        <fullName evidence="3">glucuronosyltransferase</fullName>
        <ecNumber evidence="3">2.4.1.17</ecNumber>
    </recommendedName>
</protein>
<comment type="similarity">
    <text evidence="2">Belongs to the UDP-glycosyltransferase family.</text>
</comment>
<evidence type="ECO:0000256" key="9">
    <source>
        <dbReference type="ARBA" id="ARBA00023136"/>
    </source>
</evidence>
<keyword evidence="4" id="KW-0328">Glycosyltransferase</keyword>
<comment type="subcellular location">
    <subcellularLocation>
        <location evidence="1">Membrane</location>
        <topology evidence="1">Single-pass membrane protein</topology>
    </subcellularLocation>
</comment>
<dbReference type="Gene3D" id="3.40.50.2000">
    <property type="entry name" value="Glycogen Phosphorylase B"/>
    <property type="match status" value="1"/>
</dbReference>
<dbReference type="Pfam" id="PF00201">
    <property type="entry name" value="UDPGT"/>
    <property type="match status" value="1"/>
</dbReference>
<evidence type="ECO:0000313" key="13">
    <source>
        <dbReference type="EMBL" id="CAD5210434.1"/>
    </source>
</evidence>
<dbReference type="GO" id="GO:0015020">
    <property type="term" value="F:glucuronosyltransferase activity"/>
    <property type="evidence" value="ECO:0007669"/>
    <property type="project" value="UniProtKB-EC"/>
</dbReference>
<evidence type="ECO:0000256" key="8">
    <source>
        <dbReference type="ARBA" id="ARBA00022989"/>
    </source>
</evidence>
<gene>
    <name evidence="13" type="ORF">BOKJ2_LOCUS3192</name>
</gene>
<dbReference type="Proteomes" id="UP000783686">
    <property type="component" value="Unassembled WGS sequence"/>
</dbReference>
<evidence type="ECO:0000256" key="5">
    <source>
        <dbReference type="ARBA" id="ARBA00022679"/>
    </source>
</evidence>
<evidence type="ECO:0000256" key="6">
    <source>
        <dbReference type="ARBA" id="ARBA00022692"/>
    </source>
</evidence>
<dbReference type="SUPFAM" id="SSF53756">
    <property type="entry name" value="UDP-Glycosyltransferase/glycogen phosphorylase"/>
    <property type="match status" value="1"/>
</dbReference>
<comment type="caution">
    <text evidence="13">The sequence shown here is derived from an EMBL/GenBank/DDBJ whole genome shotgun (WGS) entry which is preliminary data.</text>
</comment>
<dbReference type="InterPro" id="IPR050271">
    <property type="entry name" value="UDP-glycosyltransferase"/>
</dbReference>
<dbReference type="CDD" id="cd03784">
    <property type="entry name" value="GT1_Gtf-like"/>
    <property type="match status" value="1"/>
</dbReference>
<dbReference type="Proteomes" id="UP000614601">
    <property type="component" value="Unassembled WGS sequence"/>
</dbReference>
<evidence type="ECO:0000313" key="14">
    <source>
        <dbReference type="Proteomes" id="UP000614601"/>
    </source>
</evidence>
<keyword evidence="9 12" id="KW-0472">Membrane</keyword>
<evidence type="ECO:0000256" key="4">
    <source>
        <dbReference type="ARBA" id="ARBA00022676"/>
    </source>
</evidence>
<dbReference type="PANTHER" id="PTHR48043:SF18">
    <property type="entry name" value="GLUCURONOSYLTRANSFERASE"/>
    <property type="match status" value="1"/>
</dbReference>
<dbReference type="PANTHER" id="PTHR48043">
    <property type="entry name" value="EG:EG0003.4 PROTEIN-RELATED"/>
    <property type="match status" value="1"/>
</dbReference>
<dbReference type="EMBL" id="CAJFDH010000002">
    <property type="protein sequence ID" value="CAD5210434.1"/>
    <property type="molecule type" value="Genomic_DNA"/>
</dbReference>